<gene>
    <name evidence="3" type="ORF">VF724_06895</name>
</gene>
<dbReference type="InterPro" id="IPR052698">
    <property type="entry name" value="MoCofactor_Util/Proc"/>
</dbReference>
<keyword evidence="4" id="KW-1185">Reference proteome</keyword>
<dbReference type="Pfam" id="PF02625">
    <property type="entry name" value="XdhC_CoxI"/>
    <property type="match status" value="1"/>
</dbReference>
<sequence length="350" mass="38678">MSRIQEARDVFKSIHHAWEQDKQTVLLMITEVRGSAYRQPGAKMMMATGADMFGTLSGGCLESDLWGWAEKVMEEQSPRLQQYDLSENELWSLGIGCKGALEILLAPVEKSDPFWTKMNDMIQAEQPVSLIMEIPSGIRVLLDKDGAGWGDADRLPEGVRQRVMSGSGHRTRAEVVSIGSRRFVIDTMRPSERLIIAGAGHDAVPLVNIAAQVGFNVSVLDSREEYNNIRRFPSATHITLQPSDADPSQFHDGWWIIMNHHQARDEESLALALKSRPRFIGVLGPLSRTKEMLAKIGSGLNSGPLHAPVGFDLGSETIEEVAVSIISQLMAVRNGRQSALPLHGREKIHS</sequence>
<dbReference type="InterPro" id="IPR027051">
    <property type="entry name" value="XdhC_Rossmann_dom"/>
</dbReference>
<evidence type="ECO:0000259" key="1">
    <source>
        <dbReference type="Pfam" id="PF02625"/>
    </source>
</evidence>
<dbReference type="Proteomes" id="UP001310386">
    <property type="component" value="Unassembled WGS sequence"/>
</dbReference>
<comment type="caution">
    <text evidence="3">The sequence shown here is derived from an EMBL/GenBank/DDBJ whole genome shotgun (WGS) entry which is preliminary data.</text>
</comment>
<evidence type="ECO:0000259" key="2">
    <source>
        <dbReference type="Pfam" id="PF13478"/>
    </source>
</evidence>
<organism evidence="3 4">
    <name type="scientific">Ferviditalea candida</name>
    <dbReference type="NCBI Taxonomy" id="3108399"/>
    <lineage>
        <taxon>Bacteria</taxon>
        <taxon>Bacillati</taxon>
        <taxon>Bacillota</taxon>
        <taxon>Bacilli</taxon>
        <taxon>Bacillales</taxon>
        <taxon>Paenibacillaceae</taxon>
        <taxon>Ferviditalea</taxon>
    </lineage>
</organism>
<name>A0ABU5ZFW1_9BACL</name>
<feature type="domain" description="XdhC- CoxI" evidence="1">
    <location>
        <begin position="17"/>
        <end position="84"/>
    </location>
</feature>
<feature type="domain" description="XdhC Rossmann" evidence="2">
    <location>
        <begin position="194"/>
        <end position="329"/>
    </location>
</feature>
<reference evidence="3" key="1">
    <citation type="submission" date="2023-12" db="EMBL/GenBank/DDBJ databases">
        <title>Fervidustalea candida gen. nov., sp. nov., a novel member of the family Paenibacillaceae isolated from a geothermal area.</title>
        <authorList>
            <person name="Li W.-J."/>
            <person name="Jiao J.-Y."/>
            <person name="Chen Y."/>
        </authorList>
    </citation>
    <scope>NUCLEOTIDE SEQUENCE</scope>
    <source>
        <strain evidence="3">SYSU GA230002</strain>
    </source>
</reference>
<dbReference type="Pfam" id="PF13478">
    <property type="entry name" value="XdhC_C"/>
    <property type="match status" value="1"/>
</dbReference>
<dbReference type="PANTHER" id="PTHR30388:SF6">
    <property type="entry name" value="XANTHINE DEHYDROGENASE SUBUNIT A-RELATED"/>
    <property type="match status" value="1"/>
</dbReference>
<proteinExistence type="predicted"/>
<protein>
    <submittedName>
        <fullName evidence="3">XdhC family protein</fullName>
    </submittedName>
</protein>
<dbReference type="RefSeq" id="WP_371753504.1">
    <property type="nucleotide sequence ID" value="NZ_JAYJLD010000007.1"/>
</dbReference>
<evidence type="ECO:0000313" key="4">
    <source>
        <dbReference type="Proteomes" id="UP001310386"/>
    </source>
</evidence>
<dbReference type="Gene3D" id="3.40.50.720">
    <property type="entry name" value="NAD(P)-binding Rossmann-like Domain"/>
    <property type="match status" value="1"/>
</dbReference>
<dbReference type="PANTHER" id="PTHR30388">
    <property type="entry name" value="ALDEHYDE OXIDOREDUCTASE MOLYBDENUM COFACTOR ASSEMBLY PROTEIN"/>
    <property type="match status" value="1"/>
</dbReference>
<dbReference type="InterPro" id="IPR003777">
    <property type="entry name" value="XdhC_CoxI"/>
</dbReference>
<accession>A0ABU5ZFW1</accession>
<evidence type="ECO:0000313" key="3">
    <source>
        <dbReference type="EMBL" id="MEB3101390.1"/>
    </source>
</evidence>
<dbReference type="EMBL" id="JAYJLD010000007">
    <property type="protein sequence ID" value="MEB3101390.1"/>
    <property type="molecule type" value="Genomic_DNA"/>
</dbReference>